<accession>A0A7S8BET1</accession>
<evidence type="ECO:0000313" key="1">
    <source>
        <dbReference type="EMBL" id="QPB44468.1"/>
    </source>
</evidence>
<keyword evidence="2" id="KW-1185">Reference proteome</keyword>
<dbReference type="Proteomes" id="UP001162098">
    <property type="component" value="Segment"/>
</dbReference>
<reference evidence="1 2" key="1">
    <citation type="submission" date="2020-09" db="EMBL/GenBank/DDBJ databases">
        <authorList>
            <person name="Zhang R."/>
            <person name="Garcia K."/>
            <person name="Ogata H."/>
        </authorList>
    </citation>
    <scope>NUCLEOTIDE SEQUENCE [LARGE SCALE GENOMIC DNA]</scope>
    <source>
        <strain evidence="2">stheno</strain>
    </source>
</reference>
<evidence type="ECO:0000313" key="2">
    <source>
        <dbReference type="Proteomes" id="UP001162098"/>
    </source>
</evidence>
<evidence type="ECO:0008006" key="3">
    <source>
        <dbReference type="Google" id="ProtNLM"/>
    </source>
</evidence>
<name>A0A7S8BET1_9VIRU</name>
<proteinExistence type="predicted"/>
<dbReference type="EMBL" id="MW018138">
    <property type="protein sequence ID" value="QPB44468.1"/>
    <property type="molecule type" value="Genomic_DNA"/>
</dbReference>
<dbReference type="InterPro" id="IPR036047">
    <property type="entry name" value="F-box-like_dom_sf"/>
</dbReference>
<organism evidence="1 2">
    <name type="scientific">Medusavirus stheno T3</name>
    <dbReference type="NCBI Taxonomy" id="3069717"/>
    <lineage>
        <taxon>Viruses</taxon>
        <taxon>Varidnaviria</taxon>
        <taxon>Bamfordvirae</taxon>
        <taxon>Nucleocytoviricota</taxon>
        <taxon>Megaviricetes</taxon>
        <taxon>Mamonoviridae</taxon>
        <taxon>Medusavirus</taxon>
        <taxon>Medusavirus sthenus</taxon>
    </lineage>
</organism>
<dbReference type="KEGG" id="vg:80543664"/>
<dbReference type="SUPFAM" id="SSF81383">
    <property type="entry name" value="F-box domain"/>
    <property type="match status" value="1"/>
</dbReference>
<sequence>MQHIPLETLAHIMGLLGLGDAARLAATCRNALAVWRDESSSRRRWAGIFAPYAHAIDTSTGAHATHREAFYHLGRSIAHRDKIESRLEERDALAYHAPIPAMLDMIDDGPTVWVVYAPASHRRQAPWRAREIALALYGRVDAIGYGHAYPASYHVSDEREFLGHCKSRVAFGVNICVYPDDSRWRKPSWAAVVVVDGIHEWLLKLNVRGVVNLSCERMKLWREASPATKLHFRRHHLLNTALTDNDRHHFGLLVSFHKGDPYALSRRTGALSYALINSDPWTQTIIARVREFVPHHHAPCAVVKHNRRRSDNRVWRTLVKPPNDVCTATGDHYFFFFR</sequence>
<protein>
    <recommendedName>
        <fullName evidence="3">F-box domain-containing protein</fullName>
    </recommendedName>
</protein>